<dbReference type="AlphaFoldDB" id="A0A2P2PST2"/>
<name>A0A2P2PST2_RHIMU</name>
<proteinExistence type="predicted"/>
<sequence length="35" mass="4134">MKINKWVSLIRSNQMQLLKKGEKIQSLIYTNISNL</sequence>
<accession>A0A2P2PST2</accession>
<dbReference type="EMBL" id="GGEC01077281">
    <property type="protein sequence ID" value="MBX57765.1"/>
    <property type="molecule type" value="Transcribed_RNA"/>
</dbReference>
<evidence type="ECO:0000313" key="1">
    <source>
        <dbReference type="EMBL" id="MBX57765.1"/>
    </source>
</evidence>
<reference evidence="1" key="1">
    <citation type="submission" date="2018-02" db="EMBL/GenBank/DDBJ databases">
        <title>Rhizophora mucronata_Transcriptome.</title>
        <authorList>
            <person name="Meera S.P."/>
            <person name="Sreeshan A."/>
            <person name="Augustine A."/>
        </authorList>
    </citation>
    <scope>NUCLEOTIDE SEQUENCE</scope>
    <source>
        <tissue evidence="1">Leaf</tissue>
    </source>
</reference>
<protein>
    <submittedName>
        <fullName evidence="1">Uncharacterized protein</fullName>
    </submittedName>
</protein>
<organism evidence="1">
    <name type="scientific">Rhizophora mucronata</name>
    <name type="common">Asiatic mangrove</name>
    <dbReference type="NCBI Taxonomy" id="61149"/>
    <lineage>
        <taxon>Eukaryota</taxon>
        <taxon>Viridiplantae</taxon>
        <taxon>Streptophyta</taxon>
        <taxon>Embryophyta</taxon>
        <taxon>Tracheophyta</taxon>
        <taxon>Spermatophyta</taxon>
        <taxon>Magnoliopsida</taxon>
        <taxon>eudicotyledons</taxon>
        <taxon>Gunneridae</taxon>
        <taxon>Pentapetalae</taxon>
        <taxon>rosids</taxon>
        <taxon>fabids</taxon>
        <taxon>Malpighiales</taxon>
        <taxon>Rhizophoraceae</taxon>
        <taxon>Rhizophora</taxon>
    </lineage>
</organism>